<dbReference type="GO" id="GO:0005886">
    <property type="term" value="C:plasma membrane"/>
    <property type="evidence" value="ECO:0007669"/>
    <property type="project" value="UniProtKB-SubCell"/>
</dbReference>
<feature type="transmembrane region" description="Helical" evidence="7">
    <location>
        <begin position="131"/>
        <end position="154"/>
    </location>
</feature>
<evidence type="ECO:0000256" key="5">
    <source>
        <dbReference type="ARBA" id="ARBA00022989"/>
    </source>
</evidence>
<feature type="domain" description="ABC transmembrane type-1" evidence="9">
    <location>
        <begin position="96"/>
        <end position="309"/>
    </location>
</feature>
<evidence type="ECO:0000313" key="10">
    <source>
        <dbReference type="EMBL" id="RAG81312.1"/>
    </source>
</evidence>
<sequence length="319" mass="33985">MAILARPAAARRAPHRAAASGGGRPRSRTRGAAALLLGPFFLLFTAATLAPIGYALWLSLFKEHHSGLGFGAATTVFSGLGNYLDVLKDPVYRDGFVHVALFAVLYVPLMLGGSLAVALLLDSALARAKRFFQLTLFLPHVVPGIIAAIVWLYLYTPGVSPIVSALQSGGVNFDLGSPFVAVPSLVNVAIWEVLGYNVVVFYAALQAIPREVLEAALIDGASELRTSWSIKLPAIRSSVGLVGLFTAIGVLQLFQEPLLMQQTAPAVITSTWTPNLYNYAQAFKDSNYGFAAAGSILLAIVCALLSYGVTRLSNPWRRA</sequence>
<gene>
    <name evidence="10" type="ORF">DN069_33520</name>
</gene>
<organism evidence="10 11">
    <name type="scientific">Streptacidiphilus pinicola</name>
    <dbReference type="NCBI Taxonomy" id="2219663"/>
    <lineage>
        <taxon>Bacteria</taxon>
        <taxon>Bacillati</taxon>
        <taxon>Actinomycetota</taxon>
        <taxon>Actinomycetes</taxon>
        <taxon>Kitasatosporales</taxon>
        <taxon>Streptomycetaceae</taxon>
        <taxon>Streptacidiphilus</taxon>
    </lineage>
</organism>
<evidence type="ECO:0000256" key="2">
    <source>
        <dbReference type="ARBA" id="ARBA00022448"/>
    </source>
</evidence>
<comment type="caution">
    <text evidence="10">The sequence shown here is derived from an EMBL/GenBank/DDBJ whole genome shotgun (WGS) entry which is preliminary data.</text>
</comment>
<dbReference type="PANTHER" id="PTHR30193">
    <property type="entry name" value="ABC TRANSPORTER PERMEASE PROTEIN"/>
    <property type="match status" value="1"/>
</dbReference>
<feature type="region of interest" description="Disordered" evidence="8">
    <location>
        <begin position="1"/>
        <end position="27"/>
    </location>
</feature>
<evidence type="ECO:0000313" key="11">
    <source>
        <dbReference type="Proteomes" id="UP000248889"/>
    </source>
</evidence>
<dbReference type="Gene3D" id="1.10.3720.10">
    <property type="entry name" value="MetI-like"/>
    <property type="match status" value="1"/>
</dbReference>
<dbReference type="PANTHER" id="PTHR30193:SF41">
    <property type="entry name" value="DIACETYLCHITOBIOSE UPTAKE SYSTEM PERMEASE PROTEIN NGCF"/>
    <property type="match status" value="1"/>
</dbReference>
<evidence type="ECO:0000256" key="4">
    <source>
        <dbReference type="ARBA" id="ARBA00022692"/>
    </source>
</evidence>
<dbReference type="InterPro" id="IPR000515">
    <property type="entry name" value="MetI-like"/>
</dbReference>
<keyword evidence="5 7" id="KW-1133">Transmembrane helix</keyword>
<feature type="transmembrane region" description="Helical" evidence="7">
    <location>
        <begin position="185"/>
        <end position="205"/>
    </location>
</feature>
<evidence type="ECO:0000256" key="6">
    <source>
        <dbReference type="ARBA" id="ARBA00023136"/>
    </source>
</evidence>
<evidence type="ECO:0000259" key="9">
    <source>
        <dbReference type="PROSITE" id="PS50928"/>
    </source>
</evidence>
<evidence type="ECO:0000256" key="1">
    <source>
        <dbReference type="ARBA" id="ARBA00004651"/>
    </source>
</evidence>
<dbReference type="EMBL" id="QKYN01000166">
    <property type="protein sequence ID" value="RAG81312.1"/>
    <property type="molecule type" value="Genomic_DNA"/>
</dbReference>
<dbReference type="InterPro" id="IPR051393">
    <property type="entry name" value="ABC_transporter_permease"/>
</dbReference>
<dbReference type="GO" id="GO:0055085">
    <property type="term" value="P:transmembrane transport"/>
    <property type="evidence" value="ECO:0007669"/>
    <property type="project" value="InterPro"/>
</dbReference>
<evidence type="ECO:0000256" key="3">
    <source>
        <dbReference type="ARBA" id="ARBA00022475"/>
    </source>
</evidence>
<dbReference type="AlphaFoldDB" id="A0A2X0I8P5"/>
<evidence type="ECO:0000256" key="7">
    <source>
        <dbReference type="RuleBase" id="RU363032"/>
    </source>
</evidence>
<comment type="similarity">
    <text evidence="7">Belongs to the binding-protein-dependent transport system permease family.</text>
</comment>
<feature type="transmembrane region" description="Helical" evidence="7">
    <location>
        <begin position="288"/>
        <end position="309"/>
    </location>
</feature>
<dbReference type="CDD" id="cd06261">
    <property type="entry name" value="TM_PBP2"/>
    <property type="match status" value="1"/>
</dbReference>
<dbReference type="Proteomes" id="UP000248889">
    <property type="component" value="Unassembled WGS sequence"/>
</dbReference>
<evidence type="ECO:0000256" key="8">
    <source>
        <dbReference type="SAM" id="MobiDB-lite"/>
    </source>
</evidence>
<comment type="subcellular location">
    <subcellularLocation>
        <location evidence="1 7">Cell membrane</location>
        <topology evidence="1 7">Multi-pass membrane protein</topology>
    </subcellularLocation>
</comment>
<feature type="transmembrane region" description="Helical" evidence="7">
    <location>
        <begin position="34"/>
        <end position="57"/>
    </location>
</feature>
<feature type="transmembrane region" description="Helical" evidence="7">
    <location>
        <begin position="234"/>
        <end position="254"/>
    </location>
</feature>
<keyword evidence="2 7" id="KW-0813">Transport</keyword>
<dbReference type="Pfam" id="PF00528">
    <property type="entry name" value="BPD_transp_1"/>
    <property type="match status" value="1"/>
</dbReference>
<keyword evidence="6 7" id="KW-0472">Membrane</keyword>
<dbReference type="RefSeq" id="WP_111507016.1">
    <property type="nucleotide sequence ID" value="NZ_QKYN01000166.1"/>
</dbReference>
<reference evidence="10 11" key="1">
    <citation type="submission" date="2018-06" db="EMBL/GenBank/DDBJ databases">
        <title>Streptacidiphilus pinicola sp. nov., isolated from pine grove soil.</title>
        <authorList>
            <person name="Roh S.G."/>
            <person name="Park S."/>
            <person name="Kim M.-K."/>
            <person name="Yun B.-R."/>
            <person name="Park J."/>
            <person name="Kim M.J."/>
            <person name="Kim Y.S."/>
            <person name="Kim S.B."/>
        </authorList>
    </citation>
    <scope>NUCLEOTIDE SEQUENCE [LARGE SCALE GENOMIC DNA]</scope>
    <source>
        <strain evidence="10 11">MMS16-CNU450</strain>
    </source>
</reference>
<protein>
    <submittedName>
        <fullName evidence="10">Sugar ABC transporter permease</fullName>
    </submittedName>
</protein>
<dbReference type="InterPro" id="IPR035906">
    <property type="entry name" value="MetI-like_sf"/>
</dbReference>
<name>A0A2X0I8P5_9ACTN</name>
<feature type="compositionally biased region" description="Low complexity" evidence="8">
    <location>
        <begin position="1"/>
        <end position="19"/>
    </location>
</feature>
<keyword evidence="11" id="KW-1185">Reference proteome</keyword>
<dbReference type="PROSITE" id="PS50928">
    <property type="entry name" value="ABC_TM1"/>
    <property type="match status" value="1"/>
</dbReference>
<keyword evidence="4 7" id="KW-0812">Transmembrane</keyword>
<accession>A0A2X0I8P5</accession>
<dbReference type="SUPFAM" id="SSF161098">
    <property type="entry name" value="MetI-like"/>
    <property type="match status" value="1"/>
</dbReference>
<dbReference type="OrthoDB" id="3210259at2"/>
<proteinExistence type="inferred from homology"/>
<keyword evidence="3" id="KW-1003">Cell membrane</keyword>
<feature type="transmembrane region" description="Helical" evidence="7">
    <location>
        <begin position="96"/>
        <end position="119"/>
    </location>
</feature>